<dbReference type="Gene3D" id="3.40.50.720">
    <property type="entry name" value="NAD(P)-binding Rossmann-like Domain"/>
    <property type="match status" value="1"/>
</dbReference>
<accession>A0AAE3EGN9</accession>
<dbReference type="PANTHER" id="PTHR43245">
    <property type="entry name" value="BIFUNCTIONAL POLYMYXIN RESISTANCE PROTEIN ARNA"/>
    <property type="match status" value="1"/>
</dbReference>
<name>A0AAE3EGN9_9SPIR</name>
<dbReference type="InterPro" id="IPR001509">
    <property type="entry name" value="Epimerase_deHydtase"/>
</dbReference>
<sequence length="353" mass="40844">MKALILGGTGAIGQHLVNILSQSNIETFVTSRKSRESFGTVKFIQGNAQEDEFLISLLNQKFDMIVDFMVYSTIDFSKKINLLLQNTNQYVYISSSRVYAKSNVVLTENSPRLLDVCEDKKYLSTEEYALIKARQEDILFNNKRINWTIVRPYITYSNNRLQFGLLEKEGWLYRALYGHKVVFPVDLFEKKTTLTHGYDVARGVFSILGQESALSNAFHITNDISITWSDVWNCYKQTILHLTSKDPEIFLCGIKEFEKAHKGFYQLHYDRMYDRLFSNEKIKKYIDTSGFIHPAEGLNTCLSDFLSNLPIGESLISYGSEGSKDRISKEYWNFSDIRSLKNIFKYTIRRIGL</sequence>
<dbReference type="RefSeq" id="WP_230752062.1">
    <property type="nucleotide sequence ID" value="NZ_JAINWA010000001.1"/>
</dbReference>
<evidence type="ECO:0000313" key="2">
    <source>
        <dbReference type="EMBL" id="MCD1653164.1"/>
    </source>
</evidence>
<comment type="caution">
    <text evidence="2">The sequence shown here is derived from an EMBL/GenBank/DDBJ whole genome shotgun (WGS) entry which is preliminary data.</text>
</comment>
<evidence type="ECO:0000259" key="1">
    <source>
        <dbReference type="Pfam" id="PF01370"/>
    </source>
</evidence>
<protein>
    <submittedName>
        <fullName evidence="2">NAD-dependent epimerase/dehydratase family protein</fullName>
    </submittedName>
</protein>
<gene>
    <name evidence="2" type="ORF">K7J14_00365</name>
</gene>
<organism evidence="2 3">
    <name type="scientific">Teretinema zuelzerae</name>
    <dbReference type="NCBI Taxonomy" id="156"/>
    <lineage>
        <taxon>Bacteria</taxon>
        <taxon>Pseudomonadati</taxon>
        <taxon>Spirochaetota</taxon>
        <taxon>Spirochaetia</taxon>
        <taxon>Spirochaetales</taxon>
        <taxon>Treponemataceae</taxon>
        <taxon>Teretinema</taxon>
    </lineage>
</organism>
<dbReference type="Proteomes" id="UP001198163">
    <property type="component" value="Unassembled WGS sequence"/>
</dbReference>
<dbReference type="SUPFAM" id="SSF51735">
    <property type="entry name" value="NAD(P)-binding Rossmann-fold domains"/>
    <property type="match status" value="1"/>
</dbReference>
<feature type="domain" description="NAD-dependent epimerase/dehydratase" evidence="1">
    <location>
        <begin position="3"/>
        <end position="210"/>
    </location>
</feature>
<keyword evidence="3" id="KW-1185">Reference proteome</keyword>
<proteinExistence type="predicted"/>
<reference evidence="2" key="1">
    <citation type="submission" date="2021-08" db="EMBL/GenBank/DDBJ databases">
        <title>Comparative analyses of Brucepasteria parasyntrophica and Teretinema zuelzerae.</title>
        <authorList>
            <person name="Song Y."/>
            <person name="Brune A."/>
        </authorList>
    </citation>
    <scope>NUCLEOTIDE SEQUENCE</scope>
    <source>
        <strain evidence="2">DSM 1903</strain>
    </source>
</reference>
<evidence type="ECO:0000313" key="3">
    <source>
        <dbReference type="Proteomes" id="UP001198163"/>
    </source>
</evidence>
<dbReference type="InterPro" id="IPR036291">
    <property type="entry name" value="NAD(P)-bd_dom_sf"/>
</dbReference>
<dbReference type="Pfam" id="PF01370">
    <property type="entry name" value="Epimerase"/>
    <property type="match status" value="1"/>
</dbReference>
<dbReference type="EMBL" id="JAINWA010000001">
    <property type="protein sequence ID" value="MCD1653164.1"/>
    <property type="molecule type" value="Genomic_DNA"/>
</dbReference>
<dbReference type="AlphaFoldDB" id="A0AAE3EGN9"/>
<dbReference type="InterPro" id="IPR050177">
    <property type="entry name" value="Lipid_A_modif_metabolic_enz"/>
</dbReference>